<dbReference type="InterPro" id="IPR023346">
    <property type="entry name" value="Lysozyme-like_dom_sf"/>
</dbReference>
<evidence type="ECO:0000256" key="7">
    <source>
        <dbReference type="ARBA" id="ARBA00049902"/>
    </source>
</evidence>
<dbReference type="Pfam" id="PF00912">
    <property type="entry name" value="Transgly"/>
    <property type="match status" value="1"/>
</dbReference>
<reference evidence="11" key="1">
    <citation type="submission" date="2021-04" db="EMBL/GenBank/DDBJ databases">
        <title>Pseudonocardia sp. nov., isolated from sandy soil of mangrove forest.</title>
        <authorList>
            <person name="Zan Z."/>
            <person name="Huang R."/>
            <person name="Liu W."/>
        </authorList>
    </citation>
    <scope>NUCLEOTIDE SEQUENCE</scope>
    <source>
        <strain evidence="11">S2-4</strain>
    </source>
</reference>
<keyword evidence="12" id="KW-1185">Reference proteome</keyword>
<evidence type="ECO:0000256" key="2">
    <source>
        <dbReference type="ARBA" id="ARBA00022670"/>
    </source>
</evidence>
<proteinExistence type="predicted"/>
<evidence type="ECO:0000256" key="9">
    <source>
        <dbReference type="SAM" id="Phobius"/>
    </source>
</evidence>
<comment type="caution">
    <text evidence="11">The sequence shown here is derived from an EMBL/GenBank/DDBJ whole genome shotgun (WGS) entry which is preliminary data.</text>
</comment>
<dbReference type="PANTHER" id="PTHR32282:SF34">
    <property type="entry name" value="PENICILLIN-BINDING PROTEIN 1A"/>
    <property type="match status" value="1"/>
</dbReference>
<accession>A0ABT0ZRY6</accession>
<comment type="catalytic activity">
    <reaction evidence="7">
        <text>[GlcNAc-(1-&gt;4)-Mur2Ac(oyl-L-Ala-gamma-D-Glu-L-Lys-D-Ala-D-Ala)](n)-di-trans,octa-cis-undecaprenyl diphosphate + beta-D-GlcNAc-(1-&gt;4)-Mur2Ac(oyl-L-Ala-gamma-D-Glu-L-Lys-D-Ala-D-Ala)-di-trans,octa-cis-undecaprenyl diphosphate = [GlcNAc-(1-&gt;4)-Mur2Ac(oyl-L-Ala-gamma-D-Glu-L-Lys-D-Ala-D-Ala)](n+1)-di-trans,octa-cis-undecaprenyl diphosphate + di-trans,octa-cis-undecaprenyl diphosphate + H(+)</text>
        <dbReference type="Rhea" id="RHEA:23708"/>
        <dbReference type="Rhea" id="RHEA-COMP:9602"/>
        <dbReference type="Rhea" id="RHEA-COMP:9603"/>
        <dbReference type="ChEBI" id="CHEBI:15378"/>
        <dbReference type="ChEBI" id="CHEBI:58405"/>
        <dbReference type="ChEBI" id="CHEBI:60033"/>
        <dbReference type="ChEBI" id="CHEBI:78435"/>
        <dbReference type="EC" id="2.4.99.28"/>
    </reaction>
</comment>
<dbReference type="Proteomes" id="UP001165283">
    <property type="component" value="Unassembled WGS sequence"/>
</dbReference>
<dbReference type="Gene3D" id="1.10.3810.10">
    <property type="entry name" value="Biosynthetic peptidoglycan transglycosylase-like"/>
    <property type="match status" value="1"/>
</dbReference>
<dbReference type="SUPFAM" id="SSF56601">
    <property type="entry name" value="beta-lactamase/transpeptidase-like"/>
    <property type="match status" value="1"/>
</dbReference>
<dbReference type="SUPFAM" id="SSF53955">
    <property type="entry name" value="Lysozyme-like"/>
    <property type="match status" value="1"/>
</dbReference>
<feature type="transmembrane region" description="Helical" evidence="9">
    <location>
        <begin position="50"/>
        <end position="73"/>
    </location>
</feature>
<evidence type="ECO:0000313" key="11">
    <source>
        <dbReference type="EMBL" id="MCO1653486.1"/>
    </source>
</evidence>
<dbReference type="EMBL" id="JAGSOV010000001">
    <property type="protein sequence ID" value="MCO1653486.1"/>
    <property type="molecule type" value="Genomic_DNA"/>
</dbReference>
<evidence type="ECO:0000313" key="12">
    <source>
        <dbReference type="Proteomes" id="UP001165283"/>
    </source>
</evidence>
<dbReference type="Gene3D" id="3.40.710.10">
    <property type="entry name" value="DD-peptidase/beta-lactamase superfamily"/>
    <property type="match status" value="1"/>
</dbReference>
<keyword evidence="9" id="KW-0472">Membrane</keyword>
<name>A0ABT0ZRY6_9PSEU</name>
<dbReference type="InterPro" id="IPR036950">
    <property type="entry name" value="PBP_transglycosylase"/>
</dbReference>
<feature type="region of interest" description="Disordered" evidence="8">
    <location>
        <begin position="1"/>
        <end position="45"/>
    </location>
</feature>
<keyword evidence="4" id="KW-0808">Transferase</keyword>
<dbReference type="InterPro" id="IPR050396">
    <property type="entry name" value="Glycosyltr_51/Transpeptidase"/>
</dbReference>
<evidence type="ECO:0000256" key="6">
    <source>
        <dbReference type="ARBA" id="ARBA00034000"/>
    </source>
</evidence>
<dbReference type="RefSeq" id="WP_252435072.1">
    <property type="nucleotide sequence ID" value="NZ_JAGSOV010000001.1"/>
</dbReference>
<sequence length="579" mass="58495">MPGAHVPGERRAARWLGPRARARRGAPGVGWWQPPPPKDRPAGAHRSRRAFALTAALAVLGPLAALAPGYLIIDLPGPDDVVRGSAALISYADGEELARLAPAPGARPRLRPGALPAHVRDAVLAVRDPDFGSRPAVDPTGILRAVTGPGPAPDAGPVANQLAGRALAGFAPTPWRAYREVVLVSKLSVQRDHDQLLTDYLDSVHLGRGSYGLAQGAVEYFGADPAELTLEQGALLAALIGAPWSADPAFDPSGARRRWAGVLDAMVGRGWLAPARRAAARFPDTLPRRVDAGLPADDRAPAVAAVLTELARLGFTETQLAEGGLRVATTLDPVRQHRAAAVAAQAEATTTAAVGIVALDPATGGVLAYRGGPDAVHPDATRLPAPAGPAFAPFVLLAGQLQDPPVGPADVADAGPPTHPADDDCPACATGDTLARLSLRVGPDAVAGAAVAAGLAPAAGGAPTADAFGLASAYATLAAGGTRRAPHLVESVSTTDGRVLYRAEHPAAPRFPEPAVRAALSTARQLALPGGDVVAAGSGTGVAAAVRVVVTAGVDGGDDPGPAAADVLAELIGRRAGPR</sequence>
<evidence type="ECO:0000256" key="4">
    <source>
        <dbReference type="ARBA" id="ARBA00022679"/>
    </source>
</evidence>
<protein>
    <submittedName>
        <fullName evidence="11">Penicillin-binding protein</fullName>
    </submittedName>
</protein>
<evidence type="ECO:0000256" key="8">
    <source>
        <dbReference type="SAM" id="MobiDB-lite"/>
    </source>
</evidence>
<keyword evidence="9" id="KW-1133">Transmembrane helix</keyword>
<evidence type="ECO:0000256" key="3">
    <source>
        <dbReference type="ARBA" id="ARBA00022676"/>
    </source>
</evidence>
<keyword evidence="1" id="KW-0121">Carboxypeptidase</keyword>
<dbReference type="InterPro" id="IPR001264">
    <property type="entry name" value="Glyco_trans_51"/>
</dbReference>
<keyword evidence="3" id="KW-0328">Glycosyltransferase</keyword>
<feature type="domain" description="Glycosyl transferase family 51" evidence="10">
    <location>
        <begin position="109"/>
        <end position="266"/>
    </location>
</feature>
<keyword evidence="2" id="KW-0645">Protease</keyword>
<organism evidence="11 12">
    <name type="scientific">Pseudonocardia humida</name>
    <dbReference type="NCBI Taxonomy" id="2800819"/>
    <lineage>
        <taxon>Bacteria</taxon>
        <taxon>Bacillati</taxon>
        <taxon>Actinomycetota</taxon>
        <taxon>Actinomycetes</taxon>
        <taxon>Pseudonocardiales</taxon>
        <taxon>Pseudonocardiaceae</taxon>
        <taxon>Pseudonocardia</taxon>
    </lineage>
</organism>
<keyword evidence="5" id="KW-0511">Multifunctional enzyme</keyword>
<gene>
    <name evidence="11" type="ORF">KDL28_00300</name>
</gene>
<evidence type="ECO:0000256" key="1">
    <source>
        <dbReference type="ARBA" id="ARBA00022645"/>
    </source>
</evidence>
<dbReference type="InterPro" id="IPR012338">
    <property type="entry name" value="Beta-lactam/transpept-like"/>
</dbReference>
<evidence type="ECO:0000259" key="10">
    <source>
        <dbReference type="Pfam" id="PF00912"/>
    </source>
</evidence>
<comment type="catalytic activity">
    <reaction evidence="6">
        <text>Preferential cleavage: (Ac)2-L-Lys-D-Ala-|-D-Ala. Also transpeptidation of peptidyl-alanyl moieties that are N-acyl substituents of D-alanine.</text>
        <dbReference type="EC" id="3.4.16.4"/>
    </reaction>
</comment>
<feature type="compositionally biased region" description="Low complexity" evidence="8">
    <location>
        <begin position="14"/>
        <end position="32"/>
    </location>
</feature>
<keyword evidence="2" id="KW-0378">Hydrolase</keyword>
<evidence type="ECO:0000256" key="5">
    <source>
        <dbReference type="ARBA" id="ARBA00023268"/>
    </source>
</evidence>
<dbReference type="PANTHER" id="PTHR32282">
    <property type="entry name" value="BINDING PROTEIN TRANSPEPTIDASE, PUTATIVE-RELATED"/>
    <property type="match status" value="1"/>
</dbReference>
<keyword evidence="9" id="KW-0812">Transmembrane</keyword>